<proteinExistence type="predicted"/>
<accession>B0ZSI7</accession>
<evidence type="ECO:0000313" key="2">
    <source>
        <dbReference type="Proteomes" id="UP000001179"/>
    </source>
</evidence>
<protein>
    <submittedName>
        <fullName evidence="1">Uncharacterized protein</fullName>
    </submittedName>
</protein>
<keyword evidence="2" id="KW-1185">Reference proteome</keyword>
<dbReference type="KEGG" id="vg:5912359"/>
<organismHost>
    <name type="scientific">Vreelandella aquamarina</name>
    <dbReference type="NCBI Taxonomy" id="77097"/>
</organismHost>
<organism evidence="1 2">
    <name type="scientific">Halomonas phage phiHAP-1 (isolate -/Gulf of Mexico/-/2001)</name>
    <name type="common">Bacteriophage phiHAP-1</name>
    <dbReference type="NCBI Taxonomy" id="1283337"/>
    <lineage>
        <taxon>Viruses</taxon>
        <taxon>Duplodnaviria</taxon>
        <taxon>Heunggongvirae</taxon>
        <taxon>Uroviricota</taxon>
        <taxon>Caudoviricetes</taxon>
        <taxon>Hapunavirus</taxon>
        <taxon>Hapunavirus HAP1</taxon>
    </lineage>
</organism>
<dbReference type="EMBL" id="EU399241">
    <property type="protein sequence ID" value="ABY90407.1"/>
    <property type="molecule type" value="Genomic_DNA"/>
</dbReference>
<gene>
    <name evidence="1" type="ORF">HAPgp39</name>
</gene>
<evidence type="ECO:0000313" key="1">
    <source>
        <dbReference type="EMBL" id="ABY90407.1"/>
    </source>
</evidence>
<dbReference type="Proteomes" id="UP000001179">
    <property type="component" value="Segment"/>
</dbReference>
<sequence length="108" mass="12963">MVELRDHPDFEEYRMANDLIIVGMRRRHQADIDRLRRNRDMFKGQVDLQAKELLDLRYKHQRVCKASRELVELVEWHAYRGEESQRRLNAVKQALKEFGVVEEVDGGR</sequence>
<dbReference type="RefSeq" id="YP_001686775.1">
    <property type="nucleotide sequence ID" value="NC_010342.1"/>
</dbReference>
<dbReference type="GeneID" id="5912359"/>
<reference evidence="1 2" key="1">
    <citation type="journal article" date="2008" name="J. Virol.">
        <title>The temperate marine phage PhiHAP-1 of Halomonas aquamarina possesses a linear plasmid-like prophage genome.</title>
        <authorList>
            <person name="Mobberley J.M."/>
            <person name="Authement R.N."/>
            <person name="Segall A.M."/>
            <person name="Paul J.H."/>
        </authorList>
    </citation>
    <scope>NUCLEOTIDE SEQUENCE</scope>
</reference>
<name>B0ZSI7_BPHA1</name>